<evidence type="ECO:0000256" key="1">
    <source>
        <dbReference type="ARBA" id="ARBA00004141"/>
    </source>
</evidence>
<dbReference type="GO" id="GO:0005524">
    <property type="term" value="F:ATP binding"/>
    <property type="evidence" value="ECO:0007669"/>
    <property type="project" value="UniProtKB-KW"/>
</dbReference>
<evidence type="ECO:0000256" key="8">
    <source>
        <dbReference type="SAM" id="Phobius"/>
    </source>
</evidence>
<feature type="transmembrane region" description="Helical" evidence="8">
    <location>
        <begin position="396"/>
        <end position="417"/>
    </location>
</feature>
<dbReference type="PROSITE" id="PS00211">
    <property type="entry name" value="ABC_TRANSPORTER_1"/>
    <property type="match status" value="1"/>
</dbReference>
<keyword evidence="11" id="KW-1185">Reference proteome</keyword>
<evidence type="ECO:0000256" key="3">
    <source>
        <dbReference type="ARBA" id="ARBA00022692"/>
    </source>
</evidence>
<keyword evidence="3 8" id="KW-0812">Transmembrane</keyword>
<evidence type="ECO:0000256" key="6">
    <source>
        <dbReference type="ARBA" id="ARBA00022989"/>
    </source>
</evidence>
<evidence type="ECO:0000313" key="11">
    <source>
        <dbReference type="Proteomes" id="UP001445335"/>
    </source>
</evidence>
<accession>A0AAW1RJC7</accession>
<evidence type="ECO:0000256" key="4">
    <source>
        <dbReference type="ARBA" id="ARBA00022741"/>
    </source>
</evidence>
<dbReference type="AlphaFoldDB" id="A0AAW1RJC7"/>
<sequence>MRYLQLRDLQACACVDRWVAPIDLEQGASKGSAGTGAEELAHLRVQCPADLAWVGLACQVVDKHTLTPKCILAPCAGVVMPGELCALVGPSGAGKSTLLDILAQRKGGAVTGKVLVNGRPVDAAFRRHSAYVPQEDAFVPTLSAWETLEFHAWLRSPQGTSAEEVHARMHDALAVMGLWRVRNTPVGGVLPGGIRVRGLSGGEQRRLSIACALVAQPSILFLDEPTTGLDSFAALNIMDHMSCLAALGHTIITTLHQPRTAIWDLLHQARCLSALQCLIGVVVLSEGVQLYGADPRGAVAWFGDGLRYPYDAAIDGAAADWLMDLVSVGFTKPNGYAPSWCMQFRVLLRRALLAQLRNPTDVTARLLLSCYVGLLAGLTFFDLGEAPQDTFQRLSALFFIMLLFELLPFCYMSFYVADRQFFAADVAAGLYHTSAYYLAHTLAALPFICLNVLAGGLTLYGLANLRYEGWAIGEFCALLLLQSLVAIQDLAYILATGYVALSLLLAGFYLRVGEFKLRPLVWLSYISYPRWTLQGMARVELGGHVFNPPGCVAEGMPGASSDDLRQALANPEMVKQALAAGFTCQITSSGDDILRYWDFTLDVRQAACILLGFYVALHLASYLTLSRMYRQKR</sequence>
<dbReference type="InterPro" id="IPR013525">
    <property type="entry name" value="ABC2_TM"/>
</dbReference>
<dbReference type="InterPro" id="IPR050352">
    <property type="entry name" value="ABCG_transporters"/>
</dbReference>
<dbReference type="SMART" id="SM00382">
    <property type="entry name" value="AAA"/>
    <property type="match status" value="1"/>
</dbReference>
<feature type="domain" description="ABC transporter" evidence="9">
    <location>
        <begin position="56"/>
        <end position="311"/>
    </location>
</feature>
<reference evidence="10 11" key="1">
    <citation type="journal article" date="2024" name="Nat. Commun.">
        <title>Phylogenomics reveals the evolutionary origins of lichenization in chlorophyte algae.</title>
        <authorList>
            <person name="Puginier C."/>
            <person name="Libourel C."/>
            <person name="Otte J."/>
            <person name="Skaloud P."/>
            <person name="Haon M."/>
            <person name="Grisel S."/>
            <person name="Petersen M."/>
            <person name="Berrin J.G."/>
            <person name="Delaux P.M."/>
            <person name="Dal Grande F."/>
            <person name="Keller J."/>
        </authorList>
    </citation>
    <scope>NUCLEOTIDE SEQUENCE [LARGE SCALE GENOMIC DNA]</scope>
    <source>
        <strain evidence="10 11">SAG 245.80</strain>
    </source>
</reference>
<feature type="transmembrane region" description="Helical" evidence="8">
    <location>
        <begin position="366"/>
        <end position="384"/>
    </location>
</feature>
<proteinExistence type="predicted"/>
<dbReference type="SUPFAM" id="SSF52540">
    <property type="entry name" value="P-loop containing nucleoside triphosphate hydrolases"/>
    <property type="match status" value="1"/>
</dbReference>
<dbReference type="EMBL" id="JALJOU010000033">
    <property type="protein sequence ID" value="KAK9834135.1"/>
    <property type="molecule type" value="Genomic_DNA"/>
</dbReference>
<gene>
    <name evidence="10" type="ORF">WJX81_001128</name>
</gene>
<feature type="transmembrane region" description="Helical" evidence="8">
    <location>
        <begin position="491"/>
        <end position="510"/>
    </location>
</feature>
<organism evidence="10 11">
    <name type="scientific">Elliptochloris bilobata</name>
    <dbReference type="NCBI Taxonomy" id="381761"/>
    <lineage>
        <taxon>Eukaryota</taxon>
        <taxon>Viridiplantae</taxon>
        <taxon>Chlorophyta</taxon>
        <taxon>core chlorophytes</taxon>
        <taxon>Trebouxiophyceae</taxon>
        <taxon>Trebouxiophyceae incertae sedis</taxon>
        <taxon>Elliptochloris clade</taxon>
        <taxon>Elliptochloris</taxon>
    </lineage>
</organism>
<protein>
    <recommendedName>
        <fullName evidence="9">ABC transporter domain-containing protein</fullName>
    </recommendedName>
</protein>
<evidence type="ECO:0000256" key="2">
    <source>
        <dbReference type="ARBA" id="ARBA00022448"/>
    </source>
</evidence>
<dbReference type="GO" id="GO:0016020">
    <property type="term" value="C:membrane"/>
    <property type="evidence" value="ECO:0007669"/>
    <property type="project" value="UniProtKB-SubCell"/>
</dbReference>
<keyword evidence="7 8" id="KW-0472">Membrane</keyword>
<dbReference type="Pfam" id="PF00005">
    <property type="entry name" value="ABC_tran"/>
    <property type="match status" value="1"/>
</dbReference>
<keyword evidence="2" id="KW-0813">Transport</keyword>
<dbReference type="Proteomes" id="UP001445335">
    <property type="component" value="Unassembled WGS sequence"/>
</dbReference>
<evidence type="ECO:0000256" key="7">
    <source>
        <dbReference type="ARBA" id="ARBA00023136"/>
    </source>
</evidence>
<dbReference type="InterPro" id="IPR003439">
    <property type="entry name" value="ABC_transporter-like_ATP-bd"/>
</dbReference>
<keyword evidence="5" id="KW-0067">ATP-binding</keyword>
<dbReference type="GO" id="GO:0140359">
    <property type="term" value="F:ABC-type transporter activity"/>
    <property type="evidence" value="ECO:0007669"/>
    <property type="project" value="InterPro"/>
</dbReference>
<comment type="subcellular location">
    <subcellularLocation>
        <location evidence="1">Membrane</location>
        <topology evidence="1">Multi-pass membrane protein</topology>
    </subcellularLocation>
</comment>
<keyword evidence="4" id="KW-0547">Nucleotide-binding</keyword>
<dbReference type="Gene3D" id="3.40.50.300">
    <property type="entry name" value="P-loop containing nucleotide triphosphate hydrolases"/>
    <property type="match status" value="1"/>
</dbReference>
<comment type="caution">
    <text evidence="10">The sequence shown here is derived from an EMBL/GenBank/DDBJ whole genome shotgun (WGS) entry which is preliminary data.</text>
</comment>
<dbReference type="GO" id="GO:0016887">
    <property type="term" value="F:ATP hydrolysis activity"/>
    <property type="evidence" value="ECO:0007669"/>
    <property type="project" value="InterPro"/>
</dbReference>
<feature type="transmembrane region" description="Helical" evidence="8">
    <location>
        <begin position="437"/>
        <end position="460"/>
    </location>
</feature>
<evidence type="ECO:0000259" key="9">
    <source>
        <dbReference type="PROSITE" id="PS50893"/>
    </source>
</evidence>
<dbReference type="PANTHER" id="PTHR48041:SF139">
    <property type="entry name" value="PROTEIN SCARLET"/>
    <property type="match status" value="1"/>
</dbReference>
<evidence type="ECO:0000313" key="10">
    <source>
        <dbReference type="EMBL" id="KAK9834135.1"/>
    </source>
</evidence>
<name>A0AAW1RJC7_9CHLO</name>
<dbReference type="InterPro" id="IPR027417">
    <property type="entry name" value="P-loop_NTPase"/>
</dbReference>
<dbReference type="PANTHER" id="PTHR48041">
    <property type="entry name" value="ABC TRANSPORTER G FAMILY MEMBER 28"/>
    <property type="match status" value="1"/>
</dbReference>
<evidence type="ECO:0000256" key="5">
    <source>
        <dbReference type="ARBA" id="ARBA00022840"/>
    </source>
</evidence>
<dbReference type="PROSITE" id="PS50893">
    <property type="entry name" value="ABC_TRANSPORTER_2"/>
    <property type="match status" value="1"/>
</dbReference>
<dbReference type="InterPro" id="IPR003593">
    <property type="entry name" value="AAA+_ATPase"/>
</dbReference>
<keyword evidence="6 8" id="KW-1133">Transmembrane helix</keyword>
<feature type="transmembrane region" description="Helical" evidence="8">
    <location>
        <begin position="606"/>
        <end position="625"/>
    </location>
</feature>
<dbReference type="InterPro" id="IPR017871">
    <property type="entry name" value="ABC_transporter-like_CS"/>
</dbReference>
<dbReference type="Pfam" id="PF01061">
    <property type="entry name" value="ABC2_membrane"/>
    <property type="match status" value="1"/>
</dbReference>